<accession>A0A0C3HM07</accession>
<evidence type="ECO:0000259" key="1">
    <source>
        <dbReference type="Pfam" id="PF08975"/>
    </source>
</evidence>
<protein>
    <recommendedName>
        <fullName evidence="1">DUF1868 domain-containing protein</fullName>
    </recommendedName>
</protein>
<organism evidence="2 3">
    <name type="scientific">Oidiodendron maius (strain Zn)</name>
    <dbReference type="NCBI Taxonomy" id="913774"/>
    <lineage>
        <taxon>Eukaryota</taxon>
        <taxon>Fungi</taxon>
        <taxon>Dikarya</taxon>
        <taxon>Ascomycota</taxon>
        <taxon>Pezizomycotina</taxon>
        <taxon>Leotiomycetes</taxon>
        <taxon>Leotiomycetes incertae sedis</taxon>
        <taxon>Myxotrichaceae</taxon>
        <taxon>Oidiodendron</taxon>
    </lineage>
</organism>
<name>A0A0C3HM07_OIDMZ</name>
<dbReference type="Pfam" id="PF08975">
    <property type="entry name" value="2H-phosphodiest"/>
    <property type="match status" value="1"/>
</dbReference>
<dbReference type="InParanoid" id="A0A0C3HM07"/>
<dbReference type="Proteomes" id="UP000054321">
    <property type="component" value="Unassembled WGS sequence"/>
</dbReference>
<dbReference type="EMBL" id="KN832873">
    <property type="protein sequence ID" value="KIN03387.1"/>
    <property type="molecule type" value="Genomic_DNA"/>
</dbReference>
<sequence length="250" mass="28190">MSVSSTTTASAAIIPQRPRYPIGIPAKFSPEGAVQRYPGNTTICHLPVDSPLLPGLRAIHASVSSHPVLAKRVHLLPPESWHMTVLDCVRENECEPGMWPPGKEKQPLAESTEEFAQKLRELGLELKREGLAPPYRMRIRGFDAAVVGIGLEIEGATAEEEKRMRRLRDRLADAIGFRAPNHETYVFHLSMAYLLRHVDGEERVELNKIFAQHLSAVRREFELGAVEFCTFQNMHAFPRLFYLGEAEEEQ</sequence>
<evidence type="ECO:0000313" key="3">
    <source>
        <dbReference type="Proteomes" id="UP000054321"/>
    </source>
</evidence>
<dbReference type="SUPFAM" id="SSF55144">
    <property type="entry name" value="LigT-like"/>
    <property type="match status" value="1"/>
</dbReference>
<proteinExistence type="predicted"/>
<reference evidence="2 3" key="1">
    <citation type="submission" date="2014-04" db="EMBL/GenBank/DDBJ databases">
        <authorList>
            <consortium name="DOE Joint Genome Institute"/>
            <person name="Kuo A."/>
            <person name="Martino E."/>
            <person name="Perotto S."/>
            <person name="Kohler A."/>
            <person name="Nagy L.G."/>
            <person name="Floudas D."/>
            <person name="Copeland A."/>
            <person name="Barry K.W."/>
            <person name="Cichocki N."/>
            <person name="Veneault-Fourrey C."/>
            <person name="LaButti K."/>
            <person name="Lindquist E.A."/>
            <person name="Lipzen A."/>
            <person name="Lundell T."/>
            <person name="Morin E."/>
            <person name="Murat C."/>
            <person name="Sun H."/>
            <person name="Tunlid A."/>
            <person name="Henrissat B."/>
            <person name="Grigoriev I.V."/>
            <person name="Hibbett D.S."/>
            <person name="Martin F."/>
            <person name="Nordberg H.P."/>
            <person name="Cantor M.N."/>
            <person name="Hua S.X."/>
        </authorList>
    </citation>
    <scope>NUCLEOTIDE SEQUENCE [LARGE SCALE GENOMIC DNA]</scope>
    <source>
        <strain evidence="2 3">Zn</strain>
    </source>
</reference>
<gene>
    <name evidence="2" type="ORF">OIDMADRAFT_51352</name>
</gene>
<dbReference type="OrthoDB" id="2877829at2759"/>
<dbReference type="InterPro" id="IPR009097">
    <property type="entry name" value="Cyclic_Pdiesterase"/>
</dbReference>
<feature type="domain" description="DUF1868" evidence="1">
    <location>
        <begin position="27"/>
        <end position="141"/>
    </location>
</feature>
<dbReference type="HOGENOM" id="CLU_073317_0_0_1"/>
<keyword evidence="3" id="KW-1185">Reference proteome</keyword>
<dbReference type="InterPro" id="IPR015069">
    <property type="entry name" value="2H-PEstase_DUF1868"/>
</dbReference>
<reference evidence="3" key="2">
    <citation type="submission" date="2015-01" db="EMBL/GenBank/DDBJ databases">
        <title>Evolutionary Origins and Diversification of the Mycorrhizal Mutualists.</title>
        <authorList>
            <consortium name="DOE Joint Genome Institute"/>
            <consortium name="Mycorrhizal Genomics Consortium"/>
            <person name="Kohler A."/>
            <person name="Kuo A."/>
            <person name="Nagy L.G."/>
            <person name="Floudas D."/>
            <person name="Copeland A."/>
            <person name="Barry K.W."/>
            <person name="Cichocki N."/>
            <person name="Veneault-Fourrey C."/>
            <person name="LaButti K."/>
            <person name="Lindquist E.A."/>
            <person name="Lipzen A."/>
            <person name="Lundell T."/>
            <person name="Morin E."/>
            <person name="Murat C."/>
            <person name="Riley R."/>
            <person name="Ohm R."/>
            <person name="Sun H."/>
            <person name="Tunlid A."/>
            <person name="Henrissat B."/>
            <person name="Grigoriev I.V."/>
            <person name="Hibbett D.S."/>
            <person name="Martin F."/>
        </authorList>
    </citation>
    <scope>NUCLEOTIDE SEQUENCE [LARGE SCALE GENOMIC DNA]</scope>
    <source>
        <strain evidence="3">Zn</strain>
    </source>
</reference>
<dbReference type="Gene3D" id="3.90.1140.10">
    <property type="entry name" value="Cyclic phosphodiesterase"/>
    <property type="match status" value="1"/>
</dbReference>
<dbReference type="AlphaFoldDB" id="A0A0C3HM07"/>
<evidence type="ECO:0000313" key="2">
    <source>
        <dbReference type="EMBL" id="KIN03387.1"/>
    </source>
</evidence>